<dbReference type="PANTHER" id="PTHR30109">
    <property type="entry name" value="HYDROXYLAMINE REDUCTASE"/>
    <property type="match status" value="1"/>
</dbReference>
<dbReference type="Gene3D" id="1.20.1270.20">
    <property type="match status" value="2"/>
</dbReference>
<feature type="binding site" evidence="9">
    <location>
        <position position="516"/>
    </location>
    <ligand>
        <name>hybrid [4Fe-2O-2S] cluster</name>
        <dbReference type="ChEBI" id="CHEBI:60519"/>
    </ligand>
</feature>
<feature type="binding site" evidence="9">
    <location>
        <position position="292"/>
    </location>
    <ligand>
        <name>hybrid [4Fe-2O-2S] cluster</name>
        <dbReference type="ChEBI" id="CHEBI:60519"/>
    </ligand>
</feature>
<dbReference type="FunFam" id="3.40.50.2030:FF:000002">
    <property type="entry name" value="Hydroxylamine reductase"/>
    <property type="match status" value="1"/>
</dbReference>
<dbReference type="GO" id="GO:0050418">
    <property type="term" value="F:hydroxylamine reductase activity"/>
    <property type="evidence" value="ECO:0007669"/>
    <property type="project" value="UniProtKB-UniRule"/>
</dbReference>
<comment type="caution">
    <text evidence="10">The sequence shown here is derived from an EMBL/GenBank/DDBJ whole genome shotgun (WGS) entry which is preliminary data.</text>
</comment>
<dbReference type="PANTHER" id="PTHR30109:SF0">
    <property type="entry name" value="HYDROXYLAMINE REDUCTASE"/>
    <property type="match status" value="1"/>
</dbReference>
<dbReference type="NCBIfam" id="NF003658">
    <property type="entry name" value="PRK05290.1"/>
    <property type="match status" value="1"/>
</dbReference>
<keyword evidence="3 9" id="KW-0963">Cytoplasm</keyword>
<comment type="similarity">
    <text evidence="9">Belongs to the HCP family.</text>
</comment>
<reference evidence="10 11" key="1">
    <citation type="submission" date="2018-03" db="EMBL/GenBank/DDBJ databases">
        <title>Genome sequence of Clostridium thermopalmarium DSM 5974.</title>
        <authorList>
            <person name="Poehlein A."/>
            <person name="Daniel R."/>
        </authorList>
    </citation>
    <scope>NUCLEOTIDE SEQUENCE [LARGE SCALE GENOMIC DNA]</scope>
    <source>
        <strain evidence="10 11">DSM 5974</strain>
    </source>
</reference>
<evidence type="ECO:0000256" key="3">
    <source>
        <dbReference type="ARBA" id="ARBA00022490"/>
    </source>
</evidence>
<feature type="binding site" evidence="9">
    <location>
        <position position="268"/>
    </location>
    <ligand>
        <name>hybrid [4Fe-2O-2S] cluster</name>
        <dbReference type="ChEBI" id="CHEBI:60519"/>
    </ligand>
</feature>
<keyword evidence="4 9" id="KW-0479">Metal-binding</keyword>
<keyword evidence="5 9" id="KW-0560">Oxidoreductase</keyword>
<dbReference type="GO" id="GO:0004601">
    <property type="term" value="F:peroxidase activity"/>
    <property type="evidence" value="ECO:0007669"/>
    <property type="project" value="TreeGrafter"/>
</dbReference>
<dbReference type="InterPro" id="IPR010048">
    <property type="entry name" value="Hydroxylam_reduct"/>
</dbReference>
<proteinExistence type="inferred from homology"/>
<dbReference type="SUPFAM" id="SSF56821">
    <property type="entry name" value="Prismane protein-like"/>
    <property type="match status" value="1"/>
</dbReference>
<feature type="modified residue" description="Cysteine persulfide" evidence="9">
    <location>
        <position position="428"/>
    </location>
</feature>
<dbReference type="InterPro" id="IPR011254">
    <property type="entry name" value="Prismane-like_sf"/>
</dbReference>
<dbReference type="FunFam" id="1.20.1270.20:FF:000001">
    <property type="entry name" value="Hydroxylamine reductase"/>
    <property type="match status" value="1"/>
</dbReference>
<dbReference type="AlphaFoldDB" id="A0A2T0AJN4"/>
<dbReference type="GO" id="GO:0051539">
    <property type="term" value="F:4 iron, 4 sulfur cluster binding"/>
    <property type="evidence" value="ECO:0007669"/>
    <property type="project" value="UniProtKB-KW"/>
</dbReference>
<feature type="binding site" evidence="9">
    <location>
        <position position="481"/>
    </location>
    <ligand>
        <name>hybrid [4Fe-2O-2S] cluster</name>
        <dbReference type="ChEBI" id="CHEBI:60519"/>
    </ligand>
</feature>
<feature type="binding site" evidence="9">
    <location>
        <position position="336"/>
    </location>
    <ligand>
        <name>hybrid [4Fe-2O-2S] cluster</name>
        <dbReference type="ChEBI" id="CHEBI:60519"/>
    </ligand>
</feature>
<comment type="subcellular location">
    <subcellularLocation>
        <location evidence="1 9">Cytoplasm</location>
    </subcellularLocation>
</comment>
<dbReference type="HAMAP" id="MF_00069">
    <property type="entry name" value="Hydroxylam_reduct"/>
    <property type="match status" value="1"/>
</dbReference>
<keyword evidence="7 9" id="KW-0411">Iron-sulfur</keyword>
<dbReference type="GO" id="GO:0042542">
    <property type="term" value="P:response to hydrogen peroxide"/>
    <property type="evidence" value="ECO:0007669"/>
    <property type="project" value="TreeGrafter"/>
</dbReference>
<dbReference type="InterPro" id="IPR016099">
    <property type="entry name" value="Prismane-like_a/b-sand"/>
</dbReference>
<comment type="cofactor">
    <cofactor evidence="9">
        <name>[4Fe-4S] cluster</name>
        <dbReference type="ChEBI" id="CHEBI:49883"/>
    </cofactor>
    <text evidence="9">Binds 1 [4Fe-4S] cluster.</text>
</comment>
<dbReference type="InterPro" id="IPR016100">
    <property type="entry name" value="Prismane_a-bundle"/>
</dbReference>
<evidence type="ECO:0000256" key="5">
    <source>
        <dbReference type="ARBA" id="ARBA00023002"/>
    </source>
</evidence>
<accession>A0A2T0AJN4</accession>
<feature type="binding site" evidence="9">
    <location>
        <position position="23"/>
    </location>
    <ligand>
        <name>[4Fe-4S] cluster</name>
        <dbReference type="ChEBI" id="CHEBI:49883"/>
    </ligand>
</feature>
<feature type="binding site" evidence="9">
    <location>
        <position position="17"/>
    </location>
    <ligand>
        <name>[4Fe-4S] cluster</name>
        <dbReference type="ChEBI" id="CHEBI:49883"/>
    </ligand>
</feature>
<evidence type="ECO:0000256" key="8">
    <source>
        <dbReference type="ARBA" id="ARBA00051350"/>
    </source>
</evidence>
<evidence type="ECO:0000313" key="11">
    <source>
        <dbReference type="Proteomes" id="UP000239614"/>
    </source>
</evidence>
<dbReference type="GO" id="GO:0046872">
    <property type="term" value="F:metal ion binding"/>
    <property type="evidence" value="ECO:0007669"/>
    <property type="project" value="UniProtKB-KW"/>
</dbReference>
<dbReference type="Gene3D" id="3.40.50.2030">
    <property type="match status" value="2"/>
</dbReference>
<evidence type="ECO:0000256" key="1">
    <source>
        <dbReference type="ARBA" id="ARBA00004496"/>
    </source>
</evidence>
<dbReference type="InterPro" id="IPR004137">
    <property type="entry name" value="HCP/CODH"/>
</dbReference>
<dbReference type="Proteomes" id="UP000239614">
    <property type="component" value="Unassembled WGS sequence"/>
</dbReference>
<comment type="cofactor">
    <cofactor evidence="9">
        <name>hybrid [4Fe-2O-2S] cluster</name>
        <dbReference type="ChEBI" id="CHEBI:60519"/>
    </cofactor>
    <text evidence="9">Binds 1 hybrid [4Fe-2O-2S] cluster.</text>
</comment>
<sequence length="574" mass="63106">MSMFCYQCQEAAGGKGCTVKGVCGKTADVANLQDLLIYVVKGISIYSTKAREIGVTNKKVDRYIVESLFTTITNANFNRKDLVERIKEGLALREKIKMQLEKAGGKINGASNEEITLFGKIKKILGIIPKEQGDNLHDAALWFGSNEAELKKKSEEVGVLNTENEDIRSLRELLTYGLKGMAAYMKHAYNLGFEDENLYGFMQRALAETLNDKLTVDELTALVLEAGKYGVDAMALLDKANTSTYGNPEITKVNIGVRNNPGILISGHDLKDMEELLKQTEGTGVDVYTHSEMLPANYYPAFKKYKHFVGNYGNAWWLQDKEFESFNGPIIMTTNCIVPPKASYKDRMYTTGATSVEGVKHIADGKNGKAKDFSEVIAHAKKCKPPVEIEKGEIIGGFAHNQVLALADKVVEAVKSGAIKRFFVMAGCDGRMKSRNYYTEFAKALPKDTVILTAGCAKYKYNKLDLGDIGGIPRVLDAGQCNDSYSLAVIALKLKEVFGLDDINELPISFNIAWYEQKAVIVLLALLHLGVKNIHLGPTLPAFLSPNVAKVLVDNFGIAGIGTVEDDIKLFMGQ</sequence>
<evidence type="ECO:0000256" key="9">
    <source>
        <dbReference type="HAMAP-Rule" id="MF_00069"/>
    </source>
</evidence>
<dbReference type="PIRSF" id="PIRSF000076">
    <property type="entry name" value="HCP"/>
    <property type="match status" value="1"/>
</dbReference>
<comment type="function">
    <text evidence="9">Catalyzes the reduction of hydroxylamine to form NH(3) and H(2)O.</text>
</comment>
<keyword evidence="6 9" id="KW-0408">Iron</keyword>
<keyword evidence="2 9" id="KW-0004">4Fe-4S</keyword>
<name>A0A2T0AJN4_9CLOT</name>
<dbReference type="EMBL" id="PVXN01000073">
    <property type="protein sequence ID" value="PRR68569.1"/>
    <property type="molecule type" value="Genomic_DNA"/>
</dbReference>
<feature type="binding site" evidence="9">
    <location>
        <position position="518"/>
    </location>
    <ligand>
        <name>hybrid [4Fe-2O-2S] cluster</name>
        <dbReference type="ChEBI" id="CHEBI:60519"/>
    </ligand>
</feature>
<keyword evidence="11" id="KW-1185">Reference proteome</keyword>
<evidence type="ECO:0000256" key="6">
    <source>
        <dbReference type="ARBA" id="ARBA00023004"/>
    </source>
</evidence>
<feature type="binding site" evidence="9">
    <location>
        <position position="8"/>
    </location>
    <ligand>
        <name>[4Fe-4S] cluster</name>
        <dbReference type="ChEBI" id="CHEBI:49883"/>
    </ligand>
</feature>
<dbReference type="RefSeq" id="WP_106024858.1">
    <property type="nucleotide sequence ID" value="NZ_PVXN01000073.1"/>
</dbReference>
<dbReference type="GO" id="GO:0005737">
    <property type="term" value="C:cytoplasm"/>
    <property type="evidence" value="ECO:0007669"/>
    <property type="project" value="UniProtKB-SubCell"/>
</dbReference>
<evidence type="ECO:0000256" key="7">
    <source>
        <dbReference type="ARBA" id="ARBA00023014"/>
    </source>
</evidence>
<evidence type="ECO:0000256" key="2">
    <source>
        <dbReference type="ARBA" id="ARBA00022485"/>
    </source>
</evidence>
<dbReference type="NCBIfam" id="TIGR01703">
    <property type="entry name" value="hybrid_clust"/>
    <property type="match status" value="1"/>
</dbReference>
<dbReference type="Pfam" id="PF03063">
    <property type="entry name" value="Prismane"/>
    <property type="match status" value="1"/>
</dbReference>
<dbReference type="CDD" id="cd01914">
    <property type="entry name" value="HCP"/>
    <property type="match status" value="1"/>
</dbReference>
<gene>
    <name evidence="10" type="primary">hcp_2</name>
    <name evidence="9" type="synonym">hcp</name>
    <name evidence="10" type="ORF">CPAL_27350</name>
</gene>
<protein>
    <recommendedName>
        <fullName evidence="9">Hydroxylamine reductase</fullName>
        <ecNumber evidence="9">1.7.99.1</ecNumber>
    </recommendedName>
    <alternativeName>
        <fullName evidence="9">Hybrid-cluster protein</fullName>
        <shortName evidence="9">HCP</shortName>
    </alternativeName>
    <alternativeName>
        <fullName evidence="9">Prismane protein</fullName>
    </alternativeName>
</protein>
<feature type="binding site" description="via persulfide group" evidence="9">
    <location>
        <position position="428"/>
    </location>
    <ligand>
        <name>hybrid [4Fe-2O-2S] cluster</name>
        <dbReference type="ChEBI" id="CHEBI:60519"/>
    </ligand>
</feature>
<evidence type="ECO:0000313" key="10">
    <source>
        <dbReference type="EMBL" id="PRR68569.1"/>
    </source>
</evidence>
<feature type="binding site" evidence="9">
    <location>
        <position position="456"/>
    </location>
    <ligand>
        <name>hybrid [4Fe-2O-2S] cluster</name>
        <dbReference type="ChEBI" id="CHEBI:60519"/>
    </ligand>
</feature>
<organism evidence="10 11">
    <name type="scientific">Clostridium thermopalmarium DSM 5974</name>
    <dbReference type="NCBI Taxonomy" id="1121340"/>
    <lineage>
        <taxon>Bacteria</taxon>
        <taxon>Bacillati</taxon>
        <taxon>Bacillota</taxon>
        <taxon>Clostridia</taxon>
        <taxon>Eubacteriales</taxon>
        <taxon>Clostridiaceae</taxon>
        <taxon>Clostridium</taxon>
    </lineage>
</organism>
<dbReference type="OrthoDB" id="9761526at2"/>
<feature type="binding site" evidence="9">
    <location>
        <position position="5"/>
    </location>
    <ligand>
        <name>[4Fe-4S] cluster</name>
        <dbReference type="ChEBI" id="CHEBI:49883"/>
    </ligand>
</feature>
<dbReference type="EC" id="1.7.99.1" evidence="9"/>
<dbReference type="FunFam" id="3.40.50.2030:FF:000001">
    <property type="entry name" value="Hydroxylamine reductase"/>
    <property type="match status" value="1"/>
</dbReference>
<evidence type="ECO:0000256" key="4">
    <source>
        <dbReference type="ARBA" id="ARBA00022723"/>
    </source>
</evidence>
<comment type="catalytic activity">
    <reaction evidence="8 9">
        <text>A + NH4(+) + H2O = hydroxylamine + AH2 + H(+)</text>
        <dbReference type="Rhea" id="RHEA:22052"/>
        <dbReference type="ChEBI" id="CHEBI:13193"/>
        <dbReference type="ChEBI" id="CHEBI:15377"/>
        <dbReference type="ChEBI" id="CHEBI:15378"/>
        <dbReference type="ChEBI" id="CHEBI:15429"/>
        <dbReference type="ChEBI" id="CHEBI:17499"/>
        <dbReference type="ChEBI" id="CHEBI:28938"/>
        <dbReference type="EC" id="1.7.99.1"/>
    </reaction>
</comment>